<accession>A0A852V6P4</accession>
<dbReference type="Gene3D" id="1.10.510.10">
    <property type="entry name" value="Transferase(Phosphotransferase) domain 1"/>
    <property type="match status" value="1"/>
</dbReference>
<keyword evidence="4" id="KW-1185">Reference proteome</keyword>
<name>A0A852V6P4_9ACTN</name>
<sequence length="464" mass="47596">MNPGPEDPAGFRPGHRTRAGELGTWWSAVTADGRPGGALRFSPESVADPGARRRLAGAVTADLGLARGGRSGLLPIADLVAAGDDVWLLTAEPAAPTLADLLSEPPAAHGPGPGGAAAILVETAQTLLTLHAASLAHGALHPGTVVIAADGSALLAERGLAGALRDRPAAPEHDVAAWASLATELAARWAAPYPEAAGLLERAAATASARGLAQARDVLLAGRDLLPDGFAGRDRLAEAARRRQAEATLPPGPVPGAPLPDEGGIATLLPAAAGGGRAGGDESTVLGFGSGAPAETEAARIWRGGRDRSSGAASRGRRASRGRVRRGRTALASVIIALMVVAGVLVWLFREPADPGTPLAVTGVRVTAPKKPQGCGTTVRITGVLSTNGSAGRIRYQWRRSDRRTPTEQTEEVEAGRTSHEVTLLWTVRGDGDFRGIATLRVLSPLPKGGKLQGRATFVYRCKS</sequence>
<organism evidence="3 4">
    <name type="scientific">Streptosporangium sandarakinum</name>
    <dbReference type="NCBI Taxonomy" id="1260955"/>
    <lineage>
        <taxon>Bacteria</taxon>
        <taxon>Bacillati</taxon>
        <taxon>Actinomycetota</taxon>
        <taxon>Actinomycetes</taxon>
        <taxon>Streptosporangiales</taxon>
        <taxon>Streptosporangiaceae</taxon>
        <taxon>Streptosporangium</taxon>
    </lineage>
</organism>
<evidence type="ECO:0000256" key="2">
    <source>
        <dbReference type="SAM" id="Phobius"/>
    </source>
</evidence>
<keyword evidence="2" id="KW-1133">Transmembrane helix</keyword>
<reference evidence="3 4" key="1">
    <citation type="submission" date="2020-07" db="EMBL/GenBank/DDBJ databases">
        <title>Sequencing the genomes of 1000 actinobacteria strains.</title>
        <authorList>
            <person name="Klenk H.-P."/>
        </authorList>
    </citation>
    <scope>NUCLEOTIDE SEQUENCE [LARGE SCALE GENOMIC DNA]</scope>
    <source>
        <strain evidence="3 4">DSM 45763</strain>
    </source>
</reference>
<feature type="region of interest" description="Disordered" evidence="1">
    <location>
        <begin position="300"/>
        <end position="324"/>
    </location>
</feature>
<evidence type="ECO:0000256" key="1">
    <source>
        <dbReference type="SAM" id="MobiDB-lite"/>
    </source>
</evidence>
<feature type="region of interest" description="Disordered" evidence="1">
    <location>
        <begin position="237"/>
        <end position="259"/>
    </location>
</feature>
<proteinExistence type="predicted"/>
<keyword evidence="2" id="KW-0812">Transmembrane</keyword>
<dbReference type="Proteomes" id="UP000576393">
    <property type="component" value="Unassembled WGS sequence"/>
</dbReference>
<protein>
    <submittedName>
        <fullName evidence="3">Uncharacterized protein</fullName>
    </submittedName>
</protein>
<feature type="transmembrane region" description="Helical" evidence="2">
    <location>
        <begin position="330"/>
        <end position="349"/>
    </location>
</feature>
<keyword evidence="2" id="KW-0472">Membrane</keyword>
<feature type="compositionally biased region" description="Basic residues" evidence="1">
    <location>
        <begin position="315"/>
        <end position="324"/>
    </location>
</feature>
<dbReference type="EMBL" id="JACCCO010000002">
    <property type="protein sequence ID" value="NYF42021.1"/>
    <property type="molecule type" value="Genomic_DNA"/>
</dbReference>
<comment type="caution">
    <text evidence="3">The sequence shown here is derived from an EMBL/GenBank/DDBJ whole genome shotgun (WGS) entry which is preliminary data.</text>
</comment>
<gene>
    <name evidence="3" type="ORF">HDA43_004222</name>
</gene>
<dbReference type="RefSeq" id="WP_179824269.1">
    <property type="nucleotide sequence ID" value="NZ_JACCCO010000002.1"/>
</dbReference>
<feature type="compositionally biased region" description="Basic and acidic residues" evidence="1">
    <location>
        <begin position="300"/>
        <end position="309"/>
    </location>
</feature>
<dbReference type="AlphaFoldDB" id="A0A852V6P4"/>
<evidence type="ECO:0000313" key="4">
    <source>
        <dbReference type="Proteomes" id="UP000576393"/>
    </source>
</evidence>
<evidence type="ECO:0000313" key="3">
    <source>
        <dbReference type="EMBL" id="NYF42021.1"/>
    </source>
</evidence>